<name>A0AA97F4S6_9SPHN</name>
<dbReference type="Proteomes" id="UP001302429">
    <property type="component" value="Chromosome"/>
</dbReference>
<dbReference type="HAMAP" id="MF_02071">
    <property type="entry name" value="RlpA"/>
    <property type="match status" value="1"/>
</dbReference>
<evidence type="ECO:0000256" key="3">
    <source>
        <dbReference type="ARBA" id="ARBA00023316"/>
    </source>
</evidence>
<sequence>MPPAPSGTAPIAGVSDTPVKIGTPYEVGGKEYVPADTMDYDEVGYASWYGDEFANKPTANGENYVPAGISAAHKTLPLPSYAEVTALETGRTILVRINDRGPFAKDRIIDLSRGAADQLGITDQGVAGVRVRRVFPPETDRALLRSGRSAYARPVTSDGLLNVLRKKLGLMPKPVAPVQQTAAAETPPAAAPVTRAKPANNGRFIVEGEGASPVTNPKPQYWSGPARTTLPTGFMVQVAAFGSKARADALASKLGAKVYASSDSNIWRVRYGPYSSATDAQSGLQRARQNGYSDAKVIRADR</sequence>
<dbReference type="InterPro" id="IPR009009">
    <property type="entry name" value="RlpA-like_DPBB"/>
</dbReference>
<feature type="domain" description="SPOR" evidence="6">
    <location>
        <begin position="228"/>
        <end position="300"/>
    </location>
</feature>
<dbReference type="InterPro" id="IPR007730">
    <property type="entry name" value="SPOR-like_dom"/>
</dbReference>
<gene>
    <name evidence="4" type="primary">rlpA</name>
    <name evidence="7" type="ORF">RB602_09125</name>
</gene>
<evidence type="ECO:0000259" key="6">
    <source>
        <dbReference type="PROSITE" id="PS51724"/>
    </source>
</evidence>
<evidence type="ECO:0000313" key="8">
    <source>
        <dbReference type="Proteomes" id="UP001302429"/>
    </source>
</evidence>
<dbReference type="InterPro" id="IPR012997">
    <property type="entry name" value="RplA"/>
</dbReference>
<dbReference type="Pfam" id="PF05036">
    <property type="entry name" value="SPOR"/>
    <property type="match status" value="1"/>
</dbReference>
<dbReference type="Gene3D" id="3.30.70.1070">
    <property type="entry name" value="Sporulation related repeat"/>
    <property type="match status" value="1"/>
</dbReference>
<keyword evidence="8" id="KW-1185">Reference proteome</keyword>
<dbReference type="GO" id="GO:0009279">
    <property type="term" value="C:cell outer membrane"/>
    <property type="evidence" value="ECO:0007669"/>
    <property type="project" value="TreeGrafter"/>
</dbReference>
<dbReference type="GO" id="GO:0071555">
    <property type="term" value="P:cell wall organization"/>
    <property type="evidence" value="ECO:0007669"/>
    <property type="project" value="UniProtKB-KW"/>
</dbReference>
<evidence type="ECO:0000313" key="7">
    <source>
        <dbReference type="EMBL" id="WOE74023.1"/>
    </source>
</evidence>
<dbReference type="KEGG" id="acoa:RB602_09125"/>
<dbReference type="RefSeq" id="WP_317080255.1">
    <property type="nucleotide sequence ID" value="NZ_CP136594.1"/>
</dbReference>
<dbReference type="EC" id="4.2.2.-" evidence="4"/>
<dbReference type="InterPro" id="IPR034718">
    <property type="entry name" value="RlpA"/>
</dbReference>
<protein>
    <recommendedName>
        <fullName evidence="4">Endolytic peptidoglycan transglycosylase RlpA</fullName>
        <ecNumber evidence="4">4.2.2.-</ecNumber>
    </recommendedName>
</protein>
<dbReference type="PANTHER" id="PTHR34183:SF1">
    <property type="entry name" value="ENDOLYTIC PEPTIDOGLYCAN TRANSGLYCOSYLASE RLPA"/>
    <property type="match status" value="1"/>
</dbReference>
<dbReference type="EMBL" id="CP136594">
    <property type="protein sequence ID" value="WOE74023.1"/>
    <property type="molecule type" value="Genomic_DNA"/>
</dbReference>
<dbReference type="GO" id="GO:0042834">
    <property type="term" value="F:peptidoglycan binding"/>
    <property type="evidence" value="ECO:0007669"/>
    <property type="project" value="InterPro"/>
</dbReference>
<dbReference type="PANTHER" id="PTHR34183">
    <property type="entry name" value="ENDOLYTIC PEPTIDOGLYCAN TRANSGLYCOSYLASE RLPA"/>
    <property type="match status" value="1"/>
</dbReference>
<dbReference type="Gene3D" id="2.40.40.10">
    <property type="entry name" value="RlpA-like domain"/>
    <property type="match status" value="1"/>
</dbReference>
<dbReference type="PROSITE" id="PS51724">
    <property type="entry name" value="SPOR"/>
    <property type="match status" value="1"/>
</dbReference>
<organism evidence="7 8">
    <name type="scientific">Alterisphingorhabdus coralli</name>
    <dbReference type="NCBI Taxonomy" id="3071408"/>
    <lineage>
        <taxon>Bacteria</taxon>
        <taxon>Pseudomonadati</taxon>
        <taxon>Pseudomonadota</taxon>
        <taxon>Alphaproteobacteria</taxon>
        <taxon>Sphingomonadales</taxon>
        <taxon>Sphingomonadaceae</taxon>
        <taxon>Alterisphingorhabdus (ex Yan et al. 2024)</taxon>
    </lineage>
</organism>
<keyword evidence="2 4" id="KW-0456">Lyase</keyword>
<dbReference type="SUPFAM" id="SSF50685">
    <property type="entry name" value="Barwin-like endoglucanases"/>
    <property type="match status" value="1"/>
</dbReference>
<dbReference type="InterPro" id="IPR036908">
    <property type="entry name" value="RlpA-like_sf"/>
</dbReference>
<dbReference type="GO" id="GO:0008932">
    <property type="term" value="F:lytic endotransglycosylase activity"/>
    <property type="evidence" value="ECO:0007669"/>
    <property type="project" value="UniProtKB-UniRule"/>
</dbReference>
<keyword evidence="1" id="KW-0732">Signal</keyword>
<evidence type="ECO:0000256" key="2">
    <source>
        <dbReference type="ARBA" id="ARBA00023239"/>
    </source>
</evidence>
<dbReference type="SUPFAM" id="SSF110997">
    <property type="entry name" value="Sporulation related repeat"/>
    <property type="match status" value="1"/>
</dbReference>
<reference evidence="7 8" key="1">
    <citation type="submission" date="2023-10" db="EMBL/GenBank/DDBJ databases">
        <title>Complete genome sequence of a Sphingomonadaceae bacterium.</title>
        <authorList>
            <person name="Yan C."/>
        </authorList>
    </citation>
    <scope>NUCLEOTIDE SEQUENCE [LARGE SCALE GENOMIC DNA]</scope>
    <source>
        <strain evidence="7 8">SCSIO 66989</strain>
    </source>
</reference>
<keyword evidence="3 4" id="KW-0961">Cell wall biogenesis/degradation</keyword>
<dbReference type="AlphaFoldDB" id="A0AA97F4S6"/>
<comment type="similarity">
    <text evidence="4 5">Belongs to the RlpA family.</text>
</comment>
<evidence type="ECO:0000256" key="5">
    <source>
        <dbReference type="RuleBase" id="RU003495"/>
    </source>
</evidence>
<dbReference type="GO" id="GO:0000270">
    <property type="term" value="P:peptidoglycan metabolic process"/>
    <property type="evidence" value="ECO:0007669"/>
    <property type="project" value="UniProtKB-UniRule"/>
</dbReference>
<proteinExistence type="inferred from homology"/>
<dbReference type="Pfam" id="PF03330">
    <property type="entry name" value="DPBB_1"/>
    <property type="match status" value="1"/>
</dbReference>
<comment type="function">
    <text evidence="4">Lytic transglycosylase with a strong preference for naked glycan strands that lack stem peptides.</text>
</comment>
<accession>A0AA97F4S6</accession>
<dbReference type="InterPro" id="IPR036680">
    <property type="entry name" value="SPOR-like_sf"/>
</dbReference>
<dbReference type="NCBIfam" id="TIGR00413">
    <property type="entry name" value="rlpA"/>
    <property type="match status" value="1"/>
</dbReference>
<evidence type="ECO:0000256" key="4">
    <source>
        <dbReference type="HAMAP-Rule" id="MF_02071"/>
    </source>
</evidence>
<evidence type="ECO:0000256" key="1">
    <source>
        <dbReference type="ARBA" id="ARBA00022729"/>
    </source>
</evidence>
<dbReference type="CDD" id="cd22268">
    <property type="entry name" value="DPBB_RlpA-like"/>
    <property type="match status" value="1"/>
</dbReference>